<keyword evidence="2" id="KW-0645">Protease</keyword>
<comment type="caution">
    <text evidence="6">The sequence shown here is derived from an EMBL/GenBank/DDBJ whole genome shotgun (WGS) entry which is preliminary data.</text>
</comment>
<dbReference type="Gene3D" id="3.40.395.10">
    <property type="entry name" value="Adenoviral Proteinase, Chain A"/>
    <property type="match status" value="1"/>
</dbReference>
<dbReference type="PROSITE" id="PS50600">
    <property type="entry name" value="ULP_PROTEASE"/>
    <property type="match status" value="1"/>
</dbReference>
<organism evidence="6 7">
    <name type="scientific">Agrocybe chaxingu</name>
    <dbReference type="NCBI Taxonomy" id="84603"/>
    <lineage>
        <taxon>Eukaryota</taxon>
        <taxon>Fungi</taxon>
        <taxon>Dikarya</taxon>
        <taxon>Basidiomycota</taxon>
        <taxon>Agaricomycotina</taxon>
        <taxon>Agaricomycetes</taxon>
        <taxon>Agaricomycetidae</taxon>
        <taxon>Agaricales</taxon>
        <taxon>Agaricineae</taxon>
        <taxon>Strophariaceae</taxon>
        <taxon>Agrocybe</taxon>
    </lineage>
</organism>
<accession>A0A9W8JS55</accession>
<evidence type="ECO:0000256" key="4">
    <source>
        <dbReference type="SAM" id="MobiDB-lite"/>
    </source>
</evidence>
<proteinExistence type="inferred from homology"/>
<evidence type="ECO:0000256" key="3">
    <source>
        <dbReference type="ARBA" id="ARBA00022801"/>
    </source>
</evidence>
<dbReference type="Pfam" id="PF02902">
    <property type="entry name" value="Peptidase_C48"/>
    <property type="match status" value="1"/>
</dbReference>
<dbReference type="GO" id="GO:0006508">
    <property type="term" value="P:proteolysis"/>
    <property type="evidence" value="ECO:0007669"/>
    <property type="project" value="UniProtKB-KW"/>
</dbReference>
<comment type="similarity">
    <text evidence="1">Belongs to the peptidase C48 family.</text>
</comment>
<keyword evidence="7" id="KW-1185">Reference proteome</keyword>
<reference evidence="6" key="1">
    <citation type="submission" date="2022-07" db="EMBL/GenBank/DDBJ databases">
        <title>Genome Sequence of Agrocybe chaxingu.</title>
        <authorList>
            <person name="Buettner E."/>
        </authorList>
    </citation>
    <scope>NUCLEOTIDE SEQUENCE</scope>
    <source>
        <strain evidence="6">MP-N11</strain>
    </source>
</reference>
<evidence type="ECO:0000259" key="5">
    <source>
        <dbReference type="PROSITE" id="PS50600"/>
    </source>
</evidence>
<feature type="compositionally biased region" description="Acidic residues" evidence="4">
    <location>
        <begin position="1331"/>
        <end position="1352"/>
    </location>
</feature>
<dbReference type="InterPro" id="IPR038765">
    <property type="entry name" value="Papain-like_cys_pep_sf"/>
</dbReference>
<evidence type="ECO:0000256" key="1">
    <source>
        <dbReference type="ARBA" id="ARBA00005234"/>
    </source>
</evidence>
<feature type="compositionally biased region" description="Basic and acidic residues" evidence="4">
    <location>
        <begin position="336"/>
        <end position="347"/>
    </location>
</feature>
<feature type="compositionally biased region" description="Polar residues" evidence="4">
    <location>
        <begin position="1360"/>
        <end position="1375"/>
    </location>
</feature>
<dbReference type="Proteomes" id="UP001148786">
    <property type="component" value="Unassembled WGS sequence"/>
</dbReference>
<feature type="region of interest" description="Disordered" evidence="4">
    <location>
        <begin position="323"/>
        <end position="414"/>
    </location>
</feature>
<dbReference type="GO" id="GO:0008234">
    <property type="term" value="F:cysteine-type peptidase activity"/>
    <property type="evidence" value="ECO:0007669"/>
    <property type="project" value="InterPro"/>
</dbReference>
<feature type="domain" description="Ubiquitin-like protease family profile" evidence="5">
    <location>
        <begin position="38"/>
        <end position="240"/>
    </location>
</feature>
<sequence>MNDVPELARKPTTPNLIAEEKADLLSRAAEGVRRIHCTEITSCDILPFLDDGQKLGATAIDAVASAYQQAAEKEGDTHWSVLSAWLGPIVDRKVVEGRHTRTTVEYMQQAVCAIRIIPPDVTDKGVLEANGQNMEVLLAKTLWIIPMCSSKEPKHWVVTWVDWREAKIGIFDSIPQLGSSSWAEPLLLRIIDHILAVLKRDPVEWDSGSWRRVLEHPESLQQQMDSWSCGLFVLMRIRAFKEGRGPEVARFDQRDAMRKEALAILLEIPIWHYPPRSNQPYDENSGDNEIVEVTTDMGLVLTLASLVEADVEDDEPLSLLEYGVDASVEDEGELQDGNRGKDNEGVKEGPGVSRSQIAGVSDPFPTRASKRPSPMPDGGDSDGYSTDREKKKKKSKSSSRPRRAYMNPEKRRLALQTDDSVLSGTVTESSVKCTGCRMVIKLSNKADKPYELSNWLKHKAKCSQLTGKTKIRTSAFQIEGGPVAYVQKTVNSTPSIARFFQPGPIMRSDSRASIIQEEILTMCRHLRGGKYQEYISLTHTRQFGGVSPTLIARITRTLFPYKTFGDADLNAKIGATTKKSVAEVLKAAANTAPAQVPPNGTKKAPARDWTAAERQRFQAVLQQCSRWEVDYTNMFIRSTRCEVNTKNANAICDACQALSQDKSLLHAIRKKIREAALSAEERQGILERRNKYAANNHLRLFETKQLQDKLSDPILFDIYESLKTGKPEDCFLLLHKQAQSGQLKDFGRFLDICEVLTDRVRRDFSGNEKLKYGIRYSRSYLDFMIAMRGYGQNSNRQYEILAAELCAPSVRHLRSLVTKSSDALQNPYLIFENVARVKRYVDSVKYTGPILVGSDCTKVRKRLNFSTQHGSHILGTTLDLAEVEVDSVEDIDEIVERTVRQKAHATQVRAILARIPLPNCPPLVIALLPNSGKENADDIHGHHLKLQAMASQLKLPLIAFAADGAAVELAAQYQMDHTQSNEPALTYDYPLYGIHLEVPVFANTGPLISITDPAHAVKTSRNQPQYGTHTASLGVGHLVNQSLVDLYLIDGSGLVIRDVENVDKQDDGAARRIFHVNTLNAAVTKEEGKIRDGFEGVFVYLFIMGTLFEAWMNPAMSIDNRVLAALRARFWLHYWHVHILFLSSRLPDLYSPARSFISSASFQIFNRLCDTLILLVLAYSRFYPTIPFCVWVFGTSFVEHFFGIARQLLPNFSYAEFLKMVQHIMVRQRILESGVLKSKRERDSAGGYIFSAHTDMRKRDSSAEGFAPASLSEERLNQLVRIAHDEAFHICWDILLLTSIPRLEVAKRVDLLPLGAPAPRVKKNKNKDLPDDTEDVSDTDLEDEDSDPEDACDDRPDSATGLSSQDQTIDGVASQASSMTAEYSALCTDLDDIIEDAALTPSGIALPTPHELPKLHPNIPSLLSQALPKASQLIDHPSGKVSVEKMVKYRQQVQSGTVVKSERTVTVSPKYALAKVREADSDSAGGDKLSTKEVAHRLRITQDLNADLKKQETKKTRQLRWETIAKGIQEVLRSSAILTKSISPNVSNSRSELPNISSKNVTLLHILQRGSFVIMQSPKHFYIGEVLDIYKRGTSGRYGSVTTASSIQGLAWLSLRVYLPLAMTINPNGENAEDDDNDDDEVGQPTPDFICTIGNHKFHLHTHAAIGQLIYHLGKGALTGDKPLRKSLVSWVAGHWHAVQRARAVIPPAPSPLKIRIPGGKMK</sequence>
<evidence type="ECO:0000256" key="2">
    <source>
        <dbReference type="ARBA" id="ARBA00022670"/>
    </source>
</evidence>
<dbReference type="SUPFAM" id="SSF54001">
    <property type="entry name" value="Cysteine proteinases"/>
    <property type="match status" value="1"/>
</dbReference>
<feature type="compositionally biased region" description="Basic residues" evidence="4">
    <location>
        <begin position="390"/>
        <end position="403"/>
    </location>
</feature>
<evidence type="ECO:0000313" key="6">
    <source>
        <dbReference type="EMBL" id="KAJ3502810.1"/>
    </source>
</evidence>
<evidence type="ECO:0000313" key="7">
    <source>
        <dbReference type="Proteomes" id="UP001148786"/>
    </source>
</evidence>
<keyword evidence="3" id="KW-0378">Hydrolase</keyword>
<dbReference type="OrthoDB" id="2436145at2759"/>
<dbReference type="EMBL" id="JANKHO010001227">
    <property type="protein sequence ID" value="KAJ3502810.1"/>
    <property type="molecule type" value="Genomic_DNA"/>
</dbReference>
<name>A0A9W8JS55_9AGAR</name>
<dbReference type="GO" id="GO:0019783">
    <property type="term" value="F:ubiquitin-like protein peptidase activity"/>
    <property type="evidence" value="ECO:0007669"/>
    <property type="project" value="UniProtKB-ARBA"/>
</dbReference>
<dbReference type="InterPro" id="IPR003653">
    <property type="entry name" value="Peptidase_C48_C"/>
</dbReference>
<gene>
    <name evidence="6" type="ORF">NLJ89_g8719</name>
</gene>
<protein>
    <recommendedName>
        <fullName evidence="5">Ubiquitin-like protease family profile domain-containing protein</fullName>
    </recommendedName>
</protein>
<feature type="region of interest" description="Disordered" evidence="4">
    <location>
        <begin position="1316"/>
        <end position="1375"/>
    </location>
</feature>